<name>A0A0S4JS01_BODSA</name>
<evidence type="ECO:0000313" key="2">
    <source>
        <dbReference type="EMBL" id="CUG94302.1"/>
    </source>
</evidence>
<feature type="transmembrane region" description="Helical" evidence="1">
    <location>
        <begin position="914"/>
        <end position="940"/>
    </location>
</feature>
<dbReference type="EMBL" id="CYKH01002230">
    <property type="protein sequence ID" value="CUG94302.1"/>
    <property type="molecule type" value="Genomic_DNA"/>
</dbReference>
<dbReference type="VEuPathDB" id="TriTrypDB:BSAL_47505"/>
<evidence type="ECO:0000256" key="1">
    <source>
        <dbReference type="SAM" id="Phobius"/>
    </source>
</evidence>
<sequence length="953" mass="100582">MQSFSGTLWYQFCRRYSTFSIDLIDTQIIVRNNVLQFTDVDEPTFLYFYDDYTYQQARMHNVSVLVDNNTISQRCNSFCYLVYIFLPVSNITMGNMRVLNSNVTFRASLTAGATSIYADLGAVSMRSSALQSTCFLMRFVSVCLVMESVCGGSYDPYHSDASMIVVNIRSDMLLDTVIHLLQSNFTLQAISLAKLVDVFPGFMSDASVVVDTISATMELCNPTGYSMRTAEEAAPTIGVVSICGRSVTTPAAFQRVNITISSVNVNGSVRDDLLLGFVPLPLNTSQPTIGYSLLNVGYLNAGSDVALAMRESTSQVLIRVCLTTFSTLPPSFGIGFTIVNAALLLFSGVTLSSGIIHVDHSSLVLLESSTFMQQITTTSFVGVLGASVISATGPQMANVVTSVTRSAVRTFPHLPQFEKGTKGRFIILMFIIGETDLNALTVSGMTATPYAFLASTAAAATLPPAHFSNSTITLRDCHINATTTGSSALIRQYTGLIGFQNATLANVTLGIYSSQAIEANIPQVVPAVATSAMSILDGGTMTATTLICEKVTVQSTNSSLISAWLTNDVSPKSLPATMSSFRLSAVATLISSSSQGFPLLAAGPGARASLVDQSTVSLANMTMTQDSVCSSRTLATNSRVTFSETTPIIVGCDVKCDDGTSVLCNAHRWLGDVANSITVQTCPHCPAEARVTITDAHLEPSIPVPQPSPNSLLSIAQSAGVASSTAAVLAVSLFSSTIPSAGAAVAATSGIMRMSGALRQQQRCATFLSSVSSGDEDSSNSGSMFDDPADNPLAIGLSANAAGLRYAAGAAVGNTAIVIGVAFVSHLLAAIRQHLKTKLSLIRVAPMNQWEGRVIRVQRRGVSEQVIHGLITVLPRLRLPSTLLVPYAILLVPTISEVVALIPSIERSAVSVGIGVAVGIVWAGVAVVFTYVGLTCVAVSDGASCLRAERRSS</sequence>
<reference evidence="3" key="1">
    <citation type="submission" date="2015-09" db="EMBL/GenBank/DDBJ databases">
        <authorList>
            <consortium name="Pathogen Informatics"/>
        </authorList>
    </citation>
    <scope>NUCLEOTIDE SEQUENCE [LARGE SCALE GENOMIC DNA]</scope>
    <source>
        <strain evidence="3">Lake Konstanz</strain>
    </source>
</reference>
<dbReference type="Proteomes" id="UP000051952">
    <property type="component" value="Unassembled WGS sequence"/>
</dbReference>
<keyword evidence="1" id="KW-0472">Membrane</keyword>
<protein>
    <submittedName>
        <fullName evidence="2">Transmembrane protein, putative</fullName>
    </submittedName>
</protein>
<keyword evidence="1" id="KW-1133">Transmembrane helix</keyword>
<dbReference type="AlphaFoldDB" id="A0A0S4JS01"/>
<feature type="transmembrane region" description="Helical" evidence="1">
    <location>
        <begin position="806"/>
        <end position="831"/>
    </location>
</feature>
<keyword evidence="1 2" id="KW-0812">Transmembrane</keyword>
<gene>
    <name evidence="2" type="ORF">BSAL_47505</name>
</gene>
<evidence type="ECO:0000313" key="3">
    <source>
        <dbReference type="Proteomes" id="UP000051952"/>
    </source>
</evidence>
<feature type="transmembrane region" description="Helical" evidence="1">
    <location>
        <begin position="884"/>
        <end position="902"/>
    </location>
</feature>
<accession>A0A0S4JS01</accession>
<keyword evidence="3" id="KW-1185">Reference proteome</keyword>
<organism evidence="2 3">
    <name type="scientific">Bodo saltans</name>
    <name type="common">Flagellated protozoan</name>
    <dbReference type="NCBI Taxonomy" id="75058"/>
    <lineage>
        <taxon>Eukaryota</taxon>
        <taxon>Discoba</taxon>
        <taxon>Euglenozoa</taxon>
        <taxon>Kinetoplastea</taxon>
        <taxon>Metakinetoplastina</taxon>
        <taxon>Eubodonida</taxon>
        <taxon>Bodonidae</taxon>
        <taxon>Bodo</taxon>
    </lineage>
</organism>
<proteinExistence type="predicted"/>